<name>A0ABV7H0V9_9BURK</name>
<dbReference type="PANTHER" id="PTHR30469">
    <property type="entry name" value="MULTIDRUG RESISTANCE PROTEIN MDTA"/>
    <property type="match status" value="1"/>
</dbReference>
<proteinExistence type="inferred from homology"/>
<comment type="caution">
    <text evidence="8">The sequence shown here is derived from an EMBL/GenBank/DDBJ whole genome shotgun (WGS) entry which is preliminary data.</text>
</comment>
<dbReference type="Gene3D" id="1.10.287.470">
    <property type="entry name" value="Helix hairpin bin"/>
    <property type="match status" value="1"/>
</dbReference>
<feature type="region of interest" description="Disordered" evidence="3">
    <location>
        <begin position="373"/>
        <end position="397"/>
    </location>
</feature>
<evidence type="ECO:0000256" key="3">
    <source>
        <dbReference type="SAM" id="MobiDB-lite"/>
    </source>
</evidence>
<feature type="signal peptide" evidence="4">
    <location>
        <begin position="1"/>
        <end position="24"/>
    </location>
</feature>
<evidence type="ECO:0000256" key="2">
    <source>
        <dbReference type="SAM" id="Coils"/>
    </source>
</evidence>
<evidence type="ECO:0000259" key="7">
    <source>
        <dbReference type="Pfam" id="PF25989"/>
    </source>
</evidence>
<dbReference type="PANTHER" id="PTHR30469:SF15">
    <property type="entry name" value="HLYD FAMILY OF SECRETION PROTEINS"/>
    <property type="match status" value="1"/>
</dbReference>
<dbReference type="Pfam" id="PF25954">
    <property type="entry name" value="Beta-barrel_RND_2"/>
    <property type="match status" value="1"/>
</dbReference>
<keyword evidence="2" id="KW-0175">Coiled coil</keyword>
<protein>
    <submittedName>
        <fullName evidence="8">Efflux RND transporter periplasmic adaptor subunit</fullName>
    </submittedName>
</protein>
<keyword evidence="4" id="KW-0732">Signal</keyword>
<feature type="coiled-coil region" evidence="2">
    <location>
        <begin position="113"/>
        <end position="140"/>
    </location>
</feature>
<dbReference type="Gene3D" id="2.40.30.170">
    <property type="match status" value="1"/>
</dbReference>
<evidence type="ECO:0000313" key="8">
    <source>
        <dbReference type="EMBL" id="MFC3147227.1"/>
    </source>
</evidence>
<dbReference type="Proteomes" id="UP001595556">
    <property type="component" value="Unassembled WGS sequence"/>
</dbReference>
<evidence type="ECO:0000256" key="1">
    <source>
        <dbReference type="ARBA" id="ARBA00009477"/>
    </source>
</evidence>
<dbReference type="InterPro" id="IPR058637">
    <property type="entry name" value="YknX-like_C"/>
</dbReference>
<dbReference type="InterPro" id="IPR058625">
    <property type="entry name" value="MdtA-like_BSH"/>
</dbReference>
<dbReference type="Gene3D" id="2.40.50.100">
    <property type="match status" value="1"/>
</dbReference>
<accession>A0ABV7H0V9</accession>
<feature type="chain" id="PRO_5047184678" evidence="4">
    <location>
        <begin position="25"/>
        <end position="397"/>
    </location>
</feature>
<dbReference type="Gene3D" id="2.40.420.20">
    <property type="match status" value="1"/>
</dbReference>
<feature type="domain" description="CusB-like beta-barrel" evidence="6">
    <location>
        <begin position="227"/>
        <end position="290"/>
    </location>
</feature>
<dbReference type="Pfam" id="PF25989">
    <property type="entry name" value="YknX_C"/>
    <property type="match status" value="1"/>
</dbReference>
<comment type="similarity">
    <text evidence="1">Belongs to the membrane fusion protein (MFP) (TC 8.A.1) family.</text>
</comment>
<dbReference type="RefSeq" id="WP_377302064.1">
    <property type="nucleotide sequence ID" value="NZ_CP180191.1"/>
</dbReference>
<reference evidence="9" key="1">
    <citation type="journal article" date="2019" name="Int. J. Syst. Evol. Microbiol.">
        <title>The Global Catalogue of Microorganisms (GCM) 10K type strain sequencing project: providing services to taxonomists for standard genome sequencing and annotation.</title>
        <authorList>
            <consortium name="The Broad Institute Genomics Platform"/>
            <consortium name="The Broad Institute Genome Sequencing Center for Infectious Disease"/>
            <person name="Wu L."/>
            <person name="Ma J."/>
        </authorList>
    </citation>
    <scope>NUCLEOTIDE SEQUENCE [LARGE SCALE GENOMIC DNA]</scope>
    <source>
        <strain evidence="9">KCTC 52168</strain>
    </source>
</reference>
<evidence type="ECO:0000313" key="9">
    <source>
        <dbReference type="Proteomes" id="UP001595556"/>
    </source>
</evidence>
<evidence type="ECO:0000256" key="4">
    <source>
        <dbReference type="SAM" id="SignalP"/>
    </source>
</evidence>
<feature type="domain" description="YknX-like C-terminal permuted SH3-like" evidence="7">
    <location>
        <begin position="299"/>
        <end position="368"/>
    </location>
</feature>
<dbReference type="SUPFAM" id="SSF111369">
    <property type="entry name" value="HlyD-like secretion proteins"/>
    <property type="match status" value="1"/>
</dbReference>
<dbReference type="EMBL" id="JBHRTI010000003">
    <property type="protein sequence ID" value="MFC3147227.1"/>
    <property type="molecule type" value="Genomic_DNA"/>
</dbReference>
<sequence length="397" mass="41404">MKLRRPLFKPMVVVLAIALSVGLAGCNKGGGDAAATPKEDKALRFTAQEVTQPKLMVLPELVEFSGPLSAVHSATVRSKAAAALVSLDVAEGQRVRAGQQLGRLDLADALSRVDDRQANLASARAQLANAERTHANNERLASQNFISSTALEASKSSLESARAAVRSAEALLTGSKVQLRDAALTAPIDGIVSKRHVVAGEKLAFDQPVVTIVDLRVLEIAGAVGTHEVSRLKVGMPVSVKVEGIDKPLDAKISRIAPAAESGTRSIGVFVRLENPSETLKAGQFSVASVNVADTPPTMTIPTVAVFTLSGQDYVWTVENSKLTRRIVTTGRKDAASGRVEVLSGLPKEATILAQRFDGLKEGSEVAVLKPGASVGDKAPVPAVASPAPAAATDKKS</sequence>
<gene>
    <name evidence="8" type="ORF">ACFOEN_06180</name>
</gene>
<dbReference type="InterPro" id="IPR006143">
    <property type="entry name" value="RND_pump_MFP"/>
</dbReference>
<feature type="compositionally biased region" description="Low complexity" evidence="3">
    <location>
        <begin position="379"/>
        <end position="397"/>
    </location>
</feature>
<evidence type="ECO:0000259" key="5">
    <source>
        <dbReference type="Pfam" id="PF25917"/>
    </source>
</evidence>
<dbReference type="PROSITE" id="PS51257">
    <property type="entry name" value="PROKAR_LIPOPROTEIN"/>
    <property type="match status" value="1"/>
</dbReference>
<organism evidence="8 9">
    <name type="scientific">Piscinibacterium candidicorallinum</name>
    <dbReference type="NCBI Taxonomy" id="1793872"/>
    <lineage>
        <taxon>Bacteria</taxon>
        <taxon>Pseudomonadati</taxon>
        <taxon>Pseudomonadota</taxon>
        <taxon>Betaproteobacteria</taxon>
        <taxon>Burkholderiales</taxon>
        <taxon>Piscinibacterium</taxon>
    </lineage>
</organism>
<keyword evidence="9" id="KW-1185">Reference proteome</keyword>
<dbReference type="Pfam" id="PF25917">
    <property type="entry name" value="BSH_RND"/>
    <property type="match status" value="1"/>
</dbReference>
<feature type="domain" description="Multidrug resistance protein MdtA-like barrel-sandwich hybrid" evidence="5">
    <location>
        <begin position="73"/>
        <end position="213"/>
    </location>
</feature>
<evidence type="ECO:0000259" key="6">
    <source>
        <dbReference type="Pfam" id="PF25954"/>
    </source>
</evidence>
<dbReference type="InterPro" id="IPR058792">
    <property type="entry name" value="Beta-barrel_RND_2"/>
</dbReference>
<dbReference type="NCBIfam" id="TIGR01730">
    <property type="entry name" value="RND_mfp"/>
    <property type="match status" value="1"/>
</dbReference>